<evidence type="ECO:0000313" key="1">
    <source>
        <dbReference type="EMBL" id="CAI9157497.1"/>
    </source>
</evidence>
<gene>
    <name evidence="1" type="ORF">MRATA1EN1_LOCUS6459</name>
</gene>
<name>A0ABN8YA97_RANTA</name>
<keyword evidence="2" id="KW-1185">Reference proteome</keyword>
<proteinExistence type="predicted"/>
<reference evidence="1" key="1">
    <citation type="submission" date="2023-04" db="EMBL/GenBank/DDBJ databases">
        <authorList>
            <consortium name="ELIXIR-Norway"/>
        </authorList>
    </citation>
    <scope>NUCLEOTIDE SEQUENCE [LARGE SCALE GENOMIC DNA]</scope>
</reference>
<protein>
    <submittedName>
        <fullName evidence="1">Uncharacterized protein</fullName>
    </submittedName>
</protein>
<organism evidence="1 2">
    <name type="scientific">Rangifer tarandus platyrhynchus</name>
    <name type="common">Svalbard reindeer</name>
    <dbReference type="NCBI Taxonomy" id="3082113"/>
    <lineage>
        <taxon>Eukaryota</taxon>
        <taxon>Metazoa</taxon>
        <taxon>Chordata</taxon>
        <taxon>Craniata</taxon>
        <taxon>Vertebrata</taxon>
        <taxon>Euteleostomi</taxon>
        <taxon>Mammalia</taxon>
        <taxon>Eutheria</taxon>
        <taxon>Laurasiatheria</taxon>
        <taxon>Artiodactyla</taxon>
        <taxon>Ruminantia</taxon>
        <taxon>Pecora</taxon>
        <taxon>Cervidae</taxon>
        <taxon>Odocoileinae</taxon>
        <taxon>Rangifer</taxon>
    </lineage>
</organism>
<sequence>MAQWEVAPCEAACAAPCPPASRPTTIGQAPGFGPASALCLPHRPPQAAMLAFGVPLRWCRAIRRGFQMSAAHIPHGPSALCSWAARARGSNSRLGSVDLG</sequence>
<dbReference type="Proteomes" id="UP001176941">
    <property type="component" value="Chromosome 15"/>
</dbReference>
<accession>A0ABN8YA97</accession>
<evidence type="ECO:0000313" key="2">
    <source>
        <dbReference type="Proteomes" id="UP001176941"/>
    </source>
</evidence>
<dbReference type="EMBL" id="OX459951">
    <property type="protein sequence ID" value="CAI9157497.1"/>
    <property type="molecule type" value="Genomic_DNA"/>
</dbReference>